<evidence type="ECO:0000313" key="1">
    <source>
        <dbReference type="EMBL" id="SFQ18242.1"/>
    </source>
</evidence>
<dbReference type="EMBL" id="FOXA01000045">
    <property type="protein sequence ID" value="SFQ18242.1"/>
    <property type="molecule type" value="Genomic_DNA"/>
</dbReference>
<dbReference type="STRING" id="441119.SAMN04488047_1454"/>
<protein>
    <recommendedName>
        <fullName evidence="3">Knr4/Smi1-like domain-containing protein</fullName>
    </recommendedName>
</protein>
<sequence length="152" mass="17239">MTERLVQASNSICEEKVLTGATEEDAVRIKKKFSTWSFPLPSELLEVWKICAGTPLHGYDGSLLRAPLGIKSMDEPDVEDLDAYDVERYGILNLGTGIDVSLTMNRDGRVSLDLMTFDMQPKSFPYAFEEGFTKYVEAIEAEVQRREYEEED</sequence>
<evidence type="ECO:0008006" key="3">
    <source>
        <dbReference type="Google" id="ProtNLM"/>
    </source>
</evidence>
<keyword evidence="2" id="KW-1185">Reference proteome</keyword>
<dbReference type="AlphaFoldDB" id="A0A1I5WEV2"/>
<gene>
    <name evidence="1" type="ORF">SAMN04488047_1454</name>
</gene>
<proteinExistence type="predicted"/>
<organism evidence="1 2">
    <name type="scientific">Tranquillimonas alkanivorans</name>
    <dbReference type="NCBI Taxonomy" id="441119"/>
    <lineage>
        <taxon>Bacteria</taxon>
        <taxon>Pseudomonadati</taxon>
        <taxon>Pseudomonadota</taxon>
        <taxon>Alphaproteobacteria</taxon>
        <taxon>Rhodobacterales</taxon>
        <taxon>Roseobacteraceae</taxon>
        <taxon>Tranquillimonas</taxon>
    </lineage>
</organism>
<accession>A0A1I5WEV2</accession>
<evidence type="ECO:0000313" key="2">
    <source>
        <dbReference type="Proteomes" id="UP000199356"/>
    </source>
</evidence>
<dbReference type="Proteomes" id="UP000199356">
    <property type="component" value="Unassembled WGS sequence"/>
</dbReference>
<name>A0A1I5WEV2_9RHOB</name>
<reference evidence="1 2" key="1">
    <citation type="submission" date="2016-10" db="EMBL/GenBank/DDBJ databases">
        <authorList>
            <person name="de Groot N.N."/>
        </authorList>
    </citation>
    <scope>NUCLEOTIDE SEQUENCE [LARGE SCALE GENOMIC DNA]</scope>
    <source>
        <strain evidence="1 2">DSM 19547</strain>
    </source>
</reference>